<organism evidence="1 2">
    <name type="scientific">Heterorhabditis bacteriophora</name>
    <name type="common">Entomopathogenic nematode worm</name>
    <dbReference type="NCBI Taxonomy" id="37862"/>
    <lineage>
        <taxon>Eukaryota</taxon>
        <taxon>Metazoa</taxon>
        <taxon>Ecdysozoa</taxon>
        <taxon>Nematoda</taxon>
        <taxon>Chromadorea</taxon>
        <taxon>Rhabditida</taxon>
        <taxon>Rhabditina</taxon>
        <taxon>Rhabditomorpha</taxon>
        <taxon>Strongyloidea</taxon>
        <taxon>Heterorhabditidae</taxon>
        <taxon>Heterorhabditis</taxon>
    </lineage>
</organism>
<protein>
    <submittedName>
        <fullName evidence="2">Uncharacterized protein</fullName>
    </submittedName>
</protein>
<name>A0A1I7X8J8_HETBA</name>
<evidence type="ECO:0000313" key="2">
    <source>
        <dbReference type="WBParaSite" id="Hba_13722"/>
    </source>
</evidence>
<accession>A0A1I7X8J8</accession>
<dbReference type="WBParaSite" id="Hba_13722">
    <property type="protein sequence ID" value="Hba_13722"/>
    <property type="gene ID" value="Hba_13722"/>
</dbReference>
<sequence length="23" mass="2818">MTKRNILKCCLINFNHIIHPFFD</sequence>
<reference evidence="2" key="1">
    <citation type="submission" date="2016-11" db="UniProtKB">
        <authorList>
            <consortium name="WormBaseParasite"/>
        </authorList>
    </citation>
    <scope>IDENTIFICATION</scope>
</reference>
<dbReference type="AlphaFoldDB" id="A0A1I7X8J8"/>
<keyword evidence="1" id="KW-1185">Reference proteome</keyword>
<proteinExistence type="predicted"/>
<dbReference type="Proteomes" id="UP000095283">
    <property type="component" value="Unplaced"/>
</dbReference>
<evidence type="ECO:0000313" key="1">
    <source>
        <dbReference type="Proteomes" id="UP000095283"/>
    </source>
</evidence>